<evidence type="ECO:0000313" key="3">
    <source>
        <dbReference type="Proteomes" id="UP000075881"/>
    </source>
</evidence>
<feature type="compositionally biased region" description="Gly residues" evidence="1">
    <location>
        <begin position="57"/>
        <end position="72"/>
    </location>
</feature>
<feature type="compositionally biased region" description="Low complexity" evidence="1">
    <location>
        <begin position="98"/>
        <end position="112"/>
    </location>
</feature>
<dbReference type="AlphaFoldDB" id="A0A182KAZ7"/>
<evidence type="ECO:0000313" key="2">
    <source>
        <dbReference type="EnsemblMetazoa" id="ACHR007934-PA"/>
    </source>
</evidence>
<dbReference type="EnsemblMetazoa" id="ACHR007934-RA">
    <property type="protein sequence ID" value="ACHR007934-PA"/>
    <property type="gene ID" value="ACHR007934"/>
</dbReference>
<reference evidence="3" key="1">
    <citation type="submission" date="2013-03" db="EMBL/GenBank/DDBJ databases">
        <title>The Genome Sequence of Anopheles christyi ACHKN1017.</title>
        <authorList>
            <consortium name="The Broad Institute Genomics Platform"/>
            <person name="Neafsey D.E."/>
            <person name="Besansky N."/>
            <person name="Walker B."/>
            <person name="Young S.K."/>
            <person name="Zeng Q."/>
            <person name="Gargeya S."/>
            <person name="Fitzgerald M."/>
            <person name="Haas B."/>
            <person name="Abouelleil A."/>
            <person name="Allen A.W."/>
            <person name="Alvarado L."/>
            <person name="Arachchi H.M."/>
            <person name="Berlin A.M."/>
            <person name="Chapman S.B."/>
            <person name="Gainer-Dewar J."/>
            <person name="Goldberg J."/>
            <person name="Griggs A."/>
            <person name="Gujja S."/>
            <person name="Hansen M."/>
            <person name="Howarth C."/>
            <person name="Imamovic A."/>
            <person name="Ireland A."/>
            <person name="Larimer J."/>
            <person name="McCowan C."/>
            <person name="Murphy C."/>
            <person name="Pearson M."/>
            <person name="Poon T.W."/>
            <person name="Priest M."/>
            <person name="Roberts A."/>
            <person name="Saif S."/>
            <person name="Shea T."/>
            <person name="Sisk P."/>
            <person name="Sykes S."/>
            <person name="Wortman J."/>
            <person name="Nusbaum C."/>
            <person name="Birren B."/>
        </authorList>
    </citation>
    <scope>NUCLEOTIDE SEQUENCE [LARGE SCALE GENOMIC DNA]</scope>
    <source>
        <strain evidence="3">ACHKN1017</strain>
    </source>
</reference>
<evidence type="ECO:0000256" key="1">
    <source>
        <dbReference type="SAM" id="MobiDB-lite"/>
    </source>
</evidence>
<dbReference type="VEuPathDB" id="VectorBase:ACHR007934"/>
<proteinExistence type="predicted"/>
<accession>A0A182KAZ7</accession>
<name>A0A182KAZ7_9DIPT</name>
<organism evidence="2 3">
    <name type="scientific">Anopheles christyi</name>
    <dbReference type="NCBI Taxonomy" id="43041"/>
    <lineage>
        <taxon>Eukaryota</taxon>
        <taxon>Metazoa</taxon>
        <taxon>Ecdysozoa</taxon>
        <taxon>Arthropoda</taxon>
        <taxon>Hexapoda</taxon>
        <taxon>Insecta</taxon>
        <taxon>Pterygota</taxon>
        <taxon>Neoptera</taxon>
        <taxon>Endopterygota</taxon>
        <taxon>Diptera</taxon>
        <taxon>Nematocera</taxon>
        <taxon>Culicoidea</taxon>
        <taxon>Culicidae</taxon>
        <taxon>Anophelinae</taxon>
        <taxon>Anopheles</taxon>
    </lineage>
</organism>
<dbReference type="STRING" id="43041.A0A182KAZ7"/>
<feature type="region of interest" description="Disordered" evidence="1">
    <location>
        <begin position="1"/>
        <end position="127"/>
    </location>
</feature>
<sequence length="279" mass="29148">MFRRFSLFDAAPPSSTVSVSRPKPPPVPKLQHPSSNGAAVPEFRAPPRTDPINIAGASGGGTGVGSGSGGLASNGNRNPHLLREGSSTGELLHLHQTPGHSPGSVGSASSVAVPPPTTGGGGGIKLLSASPATYHRQQTASISGSAPANTTSAALQQQLYAAIHHNRQQRVNKVPVVRVASVTSTAAGLARERYSSGRSISSPVSPNQFTDCPLSTSMPTSIKYYYTSPTWYSRFSHSLRKNVLRRSTSAHNSQNLPVADPFLEKVPLSDLGRPLYATV</sequence>
<keyword evidence="3" id="KW-1185">Reference proteome</keyword>
<protein>
    <submittedName>
        <fullName evidence="2">Uncharacterized protein</fullName>
    </submittedName>
</protein>
<reference evidence="2" key="2">
    <citation type="submission" date="2020-05" db="UniProtKB">
        <authorList>
            <consortium name="EnsemblMetazoa"/>
        </authorList>
    </citation>
    <scope>IDENTIFICATION</scope>
    <source>
        <strain evidence="2">ACHKN1017</strain>
    </source>
</reference>
<feature type="compositionally biased region" description="Low complexity" evidence="1">
    <location>
        <begin position="12"/>
        <end position="21"/>
    </location>
</feature>
<dbReference type="Proteomes" id="UP000075881">
    <property type="component" value="Unassembled WGS sequence"/>
</dbReference>